<feature type="transmembrane region" description="Helical" evidence="2">
    <location>
        <begin position="31"/>
        <end position="53"/>
    </location>
</feature>
<keyword evidence="4" id="KW-1185">Reference proteome</keyword>
<accession>A0A9J6PHZ6</accession>
<feature type="region of interest" description="Disordered" evidence="1">
    <location>
        <begin position="1"/>
        <end position="20"/>
    </location>
</feature>
<evidence type="ECO:0000256" key="1">
    <source>
        <dbReference type="SAM" id="MobiDB-lite"/>
    </source>
</evidence>
<proteinExistence type="predicted"/>
<name>A0A9J6PHZ6_9PROT</name>
<evidence type="ECO:0000256" key="2">
    <source>
        <dbReference type="SAM" id="Phobius"/>
    </source>
</evidence>
<dbReference type="Pfam" id="PF04367">
    <property type="entry name" value="DUF502"/>
    <property type="match status" value="1"/>
</dbReference>
<dbReference type="RefSeq" id="WP_269331640.1">
    <property type="nucleotide sequence ID" value="NZ_JAMZFT010000001.1"/>
</dbReference>
<keyword evidence="2" id="KW-1133">Transmembrane helix</keyword>
<dbReference type="PANTHER" id="PTHR31876:SF26">
    <property type="entry name" value="PROTEIN LIKE COV 2"/>
    <property type="match status" value="1"/>
</dbReference>
<dbReference type="PANTHER" id="PTHR31876">
    <property type="entry name" value="COV-LIKE PROTEIN 1"/>
    <property type="match status" value="1"/>
</dbReference>
<comment type="caution">
    <text evidence="3">The sequence shown here is derived from an EMBL/GenBank/DDBJ whole genome shotgun (WGS) entry which is preliminary data.</text>
</comment>
<sequence>MAETQGRAGGGGRRRKIKPPRTPLLNRARNYFLTGLVVAAPVGITIYLTWSFVSFVDNHVKPLIPAAYNPESYLPFSVPGLGLIFSILFLIVLGWFTAKTFGRTLVTWGENLVDRMPIVRSIYNGLKQIIETVLSQQSASFQKVAMIEYPRKGLWALVFVTSEAKGEVAHATRQELVAVFLPTTPNPTSGFLLYVPKEDLHVLDMTVEQAAKLIISGGMVVPPAPGTPEAAAAAAKARARRKPVAAG</sequence>
<gene>
    <name evidence="3" type="ORF">NJQ99_04725</name>
</gene>
<feature type="transmembrane region" description="Helical" evidence="2">
    <location>
        <begin position="73"/>
        <end position="96"/>
    </location>
</feature>
<dbReference type="AlphaFoldDB" id="A0A9J6PHZ6"/>
<protein>
    <submittedName>
        <fullName evidence="3">DUF502 domain-containing protein</fullName>
    </submittedName>
</protein>
<keyword evidence="2" id="KW-0472">Membrane</keyword>
<keyword evidence="2" id="KW-0812">Transmembrane</keyword>
<dbReference type="InterPro" id="IPR007462">
    <property type="entry name" value="COV1-like"/>
</dbReference>
<reference evidence="3" key="1">
    <citation type="submission" date="2022-06" db="EMBL/GenBank/DDBJ databases">
        <title>Isolation and Genomics of Futiania mangrovii gen. nov., sp. nov., a Rare and Metabolically-versatile member in the Class Alphaproteobacteria.</title>
        <authorList>
            <person name="Liu L."/>
            <person name="Huang W.-C."/>
            <person name="Pan J."/>
            <person name="Li J."/>
            <person name="Huang Y."/>
            <person name="Du H."/>
            <person name="Liu Y."/>
            <person name="Li M."/>
        </authorList>
    </citation>
    <scope>NUCLEOTIDE SEQUENCE</scope>
    <source>
        <strain evidence="3">FT118</strain>
    </source>
</reference>
<evidence type="ECO:0000313" key="3">
    <source>
        <dbReference type="EMBL" id="MCP1335706.1"/>
    </source>
</evidence>
<dbReference type="Proteomes" id="UP001055804">
    <property type="component" value="Unassembled WGS sequence"/>
</dbReference>
<organism evidence="3 4">
    <name type="scientific">Futiania mangrovi</name>
    <dbReference type="NCBI Taxonomy" id="2959716"/>
    <lineage>
        <taxon>Bacteria</taxon>
        <taxon>Pseudomonadati</taxon>
        <taxon>Pseudomonadota</taxon>
        <taxon>Alphaproteobacteria</taxon>
        <taxon>Futianiales</taxon>
        <taxon>Futianiaceae</taxon>
        <taxon>Futiania</taxon>
    </lineage>
</organism>
<evidence type="ECO:0000313" key="4">
    <source>
        <dbReference type="Proteomes" id="UP001055804"/>
    </source>
</evidence>
<dbReference type="EMBL" id="JAMZFT010000001">
    <property type="protein sequence ID" value="MCP1335706.1"/>
    <property type="molecule type" value="Genomic_DNA"/>
</dbReference>